<comment type="similarity">
    <text evidence="9 11">Belongs to the RecA family. RadA subfamily.</text>
</comment>
<keyword evidence="6 9" id="KW-0346">Stress response</keyword>
<feature type="short sequence motif" description="RadA KNRFG motif" evidence="9">
    <location>
        <begin position="225"/>
        <end position="229"/>
    </location>
</feature>
<evidence type="ECO:0000313" key="14">
    <source>
        <dbReference type="EMBL" id="KRM13698.1"/>
    </source>
</evidence>
<accession>A0A0R1W7Y6</accession>
<keyword evidence="3 9" id="KW-0227">DNA damage</keyword>
<evidence type="ECO:0000256" key="9">
    <source>
        <dbReference type="HAMAP-Rule" id="MF_01498"/>
    </source>
</evidence>
<feature type="region of interest" description="Disordered" evidence="12">
    <location>
        <begin position="1"/>
        <end position="41"/>
    </location>
</feature>
<dbReference type="AlphaFoldDB" id="A0A0R1W7Y6"/>
<dbReference type="STRING" id="1423735.FC15_GL001161"/>
<evidence type="ECO:0000313" key="15">
    <source>
        <dbReference type="Proteomes" id="UP000051315"/>
    </source>
</evidence>
<organism evidence="14 15">
    <name type="scientific">Lapidilactobacillus concavus DSM 17758</name>
    <dbReference type="NCBI Taxonomy" id="1423735"/>
    <lineage>
        <taxon>Bacteria</taxon>
        <taxon>Bacillati</taxon>
        <taxon>Bacillota</taxon>
        <taxon>Bacilli</taxon>
        <taxon>Lactobacillales</taxon>
        <taxon>Lactobacillaceae</taxon>
        <taxon>Lapidilactobacillus</taxon>
    </lineage>
</organism>
<evidence type="ECO:0000256" key="4">
    <source>
        <dbReference type="ARBA" id="ARBA00022801"/>
    </source>
</evidence>
<feature type="region of interest" description="Lon-protease-like" evidence="9">
    <location>
        <begin position="324"/>
        <end position="430"/>
    </location>
</feature>
<dbReference type="GO" id="GO:0000725">
    <property type="term" value="P:recombinational repair"/>
    <property type="evidence" value="ECO:0007669"/>
    <property type="project" value="UniProtKB-UniRule"/>
</dbReference>
<dbReference type="GO" id="GO:0140664">
    <property type="term" value="F:ATP-dependent DNA damage sensor activity"/>
    <property type="evidence" value="ECO:0007669"/>
    <property type="project" value="InterPro"/>
</dbReference>
<keyword evidence="8 9" id="KW-0234">DNA repair</keyword>
<dbReference type="SMART" id="SM00382">
    <property type="entry name" value="AAA"/>
    <property type="match status" value="1"/>
</dbReference>
<dbReference type="Gene3D" id="3.40.50.300">
    <property type="entry name" value="P-loop containing nucleotide triphosphate hydrolases"/>
    <property type="match status" value="1"/>
</dbReference>
<evidence type="ECO:0000256" key="10">
    <source>
        <dbReference type="NCBIfam" id="TIGR00416"/>
    </source>
</evidence>
<reference evidence="14 15" key="1">
    <citation type="journal article" date="2015" name="Genome Announc.">
        <title>Expanding the biotechnology potential of lactobacilli through comparative genomics of 213 strains and associated genera.</title>
        <authorList>
            <person name="Sun Z."/>
            <person name="Harris H.M."/>
            <person name="McCann A."/>
            <person name="Guo C."/>
            <person name="Argimon S."/>
            <person name="Zhang W."/>
            <person name="Yang X."/>
            <person name="Jeffery I.B."/>
            <person name="Cooney J.C."/>
            <person name="Kagawa T.F."/>
            <person name="Liu W."/>
            <person name="Song Y."/>
            <person name="Salvetti E."/>
            <person name="Wrobel A."/>
            <person name="Rasinkangas P."/>
            <person name="Parkhill J."/>
            <person name="Rea M.C."/>
            <person name="O'Sullivan O."/>
            <person name="Ritari J."/>
            <person name="Douillard F.P."/>
            <person name="Paul Ross R."/>
            <person name="Yang R."/>
            <person name="Briner A.E."/>
            <person name="Felis G.E."/>
            <person name="de Vos W.M."/>
            <person name="Barrangou R."/>
            <person name="Klaenhammer T.R."/>
            <person name="Caufield P.W."/>
            <person name="Cui Y."/>
            <person name="Zhang H."/>
            <person name="O'Toole P.W."/>
        </authorList>
    </citation>
    <scope>NUCLEOTIDE SEQUENCE [LARGE SCALE GENOMIC DNA]</scope>
    <source>
        <strain evidence="14 15">DSM 17758</strain>
    </source>
</reference>
<dbReference type="SUPFAM" id="SSF52540">
    <property type="entry name" value="P-loop containing nucleoside triphosphate hydrolases"/>
    <property type="match status" value="1"/>
</dbReference>
<keyword evidence="1 9" id="KW-0479">Metal-binding</keyword>
<feature type="domain" description="RecA family profile 1" evidence="13">
    <location>
        <begin position="39"/>
        <end position="188"/>
    </location>
</feature>
<evidence type="ECO:0000256" key="3">
    <source>
        <dbReference type="ARBA" id="ARBA00022763"/>
    </source>
</evidence>
<dbReference type="PROSITE" id="PS50162">
    <property type="entry name" value="RECA_2"/>
    <property type="match status" value="1"/>
</dbReference>
<comment type="domain">
    <text evidence="9">The middle region has homology to RecA with ATPase motifs including the RadA KNRFG motif, while the C-terminus is homologous to Lon protease.</text>
</comment>
<comment type="function">
    <text evidence="9">Plays a role in repairing double-strand DNA breaks, probably involving stabilizing or processing branched DNA or blocked replication forks.</text>
</comment>
<evidence type="ECO:0000256" key="8">
    <source>
        <dbReference type="ARBA" id="ARBA00023204"/>
    </source>
</evidence>
<dbReference type="InterPro" id="IPR003593">
    <property type="entry name" value="AAA+_ATPase"/>
</dbReference>
<keyword evidence="7 9" id="KW-0238">DNA-binding</keyword>
<dbReference type="NCBIfam" id="TIGR00416">
    <property type="entry name" value="sms"/>
    <property type="match status" value="1"/>
</dbReference>
<dbReference type="EMBL" id="AZFX01000004">
    <property type="protein sequence ID" value="KRM13698.1"/>
    <property type="molecule type" value="Genomic_DNA"/>
</dbReference>
<evidence type="ECO:0000256" key="12">
    <source>
        <dbReference type="SAM" id="MobiDB-lite"/>
    </source>
</evidence>
<evidence type="ECO:0000256" key="7">
    <source>
        <dbReference type="ARBA" id="ARBA00023125"/>
    </source>
</evidence>
<dbReference type="FunFam" id="3.30.230.10:FF:000031">
    <property type="entry name" value="DNA repair protein RadA"/>
    <property type="match status" value="1"/>
</dbReference>
<keyword evidence="11" id="KW-0862">Zinc</keyword>
<keyword evidence="4" id="KW-0378">Hydrolase</keyword>
<dbReference type="InterPro" id="IPR027417">
    <property type="entry name" value="P-loop_NTPase"/>
</dbReference>
<dbReference type="InterPro" id="IPR014721">
    <property type="entry name" value="Ribsml_uS5_D2-typ_fold_subgr"/>
</dbReference>
<dbReference type="HAMAP" id="MF_01498">
    <property type="entry name" value="RadA_bact"/>
    <property type="match status" value="1"/>
</dbReference>
<sequence>MVEELVEPTRTLSYKATPSRRQDSQQHQPELLSQVDMKPEPRVKTDLEELNRVLGGGIVPGSLILIGGDPGIGKSTLLLQVSGQLQATHEKVLYISGEESASQIKLRASRLGVKGAKLYLYPETNMAVIRQTITDLDPKYIIVDSVQTMNEPELNSVVGSVSQIREVTAELMKIAKNEQRTIFLVGHVTKDGAIAGPKMLEHMVDTVLYFEGDTHHSYRILRSVKNRFGSTNEIGIFEMRTDGLHEVANPSEIFLEERLAGSTGSAVVVSMEGTRPILVEIQALLAPTMFGNAKRTSTGIDHNKVALLMAVLEKRANLMLQNQDAYLKATGGVKLNEPAIDLATALAIASSYRDWEIAPDDCFIGEIGLTGEIRRVNRIEQRLAEATKLGFKRAFIPKNNLAGLKIPKGLTVVGLTTISEAIKRVFKTDK</sequence>
<proteinExistence type="inferred from homology"/>
<dbReference type="InterPro" id="IPR020588">
    <property type="entry name" value="RecA_ATP-bd"/>
</dbReference>
<protein>
    <recommendedName>
        <fullName evidence="9 10">DNA repair protein RadA</fullName>
    </recommendedName>
</protein>
<evidence type="ECO:0000256" key="1">
    <source>
        <dbReference type="ARBA" id="ARBA00022723"/>
    </source>
</evidence>
<dbReference type="PANTHER" id="PTHR32472:SF10">
    <property type="entry name" value="DNA REPAIR PROTEIN RADA-LIKE PROTEIN"/>
    <property type="match status" value="1"/>
</dbReference>
<gene>
    <name evidence="9" type="primary">radA</name>
    <name evidence="14" type="ORF">FC15_GL001161</name>
</gene>
<dbReference type="Pfam" id="PF13481">
    <property type="entry name" value="AAA_25"/>
    <property type="match status" value="1"/>
</dbReference>
<dbReference type="Pfam" id="PF13541">
    <property type="entry name" value="ChlI"/>
    <property type="match status" value="1"/>
</dbReference>
<keyword evidence="11" id="KW-0863">Zinc-finger</keyword>
<dbReference type="GO" id="GO:0008270">
    <property type="term" value="F:zinc ion binding"/>
    <property type="evidence" value="ECO:0007669"/>
    <property type="project" value="UniProtKB-KW"/>
</dbReference>
<evidence type="ECO:0000256" key="2">
    <source>
        <dbReference type="ARBA" id="ARBA00022741"/>
    </source>
</evidence>
<comment type="caution">
    <text evidence="14">The sequence shown here is derived from an EMBL/GenBank/DDBJ whole genome shotgun (WGS) entry which is preliminary data.</text>
</comment>
<dbReference type="GO" id="GO:0003684">
    <property type="term" value="F:damaged DNA binding"/>
    <property type="evidence" value="ECO:0007669"/>
    <property type="project" value="InterPro"/>
</dbReference>
<dbReference type="GO" id="GO:0005524">
    <property type="term" value="F:ATP binding"/>
    <property type="evidence" value="ECO:0007669"/>
    <property type="project" value="UniProtKB-UniRule"/>
</dbReference>
<dbReference type="GO" id="GO:0016787">
    <property type="term" value="F:hydrolase activity"/>
    <property type="evidence" value="ECO:0007669"/>
    <property type="project" value="UniProtKB-KW"/>
</dbReference>
<dbReference type="Gene3D" id="3.30.230.10">
    <property type="match status" value="1"/>
</dbReference>
<dbReference type="PATRIC" id="fig|1423735.3.peg.1205"/>
<evidence type="ECO:0000256" key="11">
    <source>
        <dbReference type="RuleBase" id="RU003555"/>
    </source>
</evidence>
<feature type="binding site" evidence="9">
    <location>
        <begin position="68"/>
        <end position="75"/>
    </location>
    <ligand>
        <name>ATP</name>
        <dbReference type="ChEBI" id="CHEBI:30616"/>
    </ligand>
</feature>
<dbReference type="InterPro" id="IPR020568">
    <property type="entry name" value="Ribosomal_Su5_D2-typ_SF"/>
</dbReference>
<dbReference type="PANTHER" id="PTHR32472">
    <property type="entry name" value="DNA REPAIR PROTEIN RADA"/>
    <property type="match status" value="1"/>
</dbReference>
<dbReference type="FunFam" id="3.40.50.300:FF:000050">
    <property type="entry name" value="DNA repair protein RadA"/>
    <property type="match status" value="1"/>
</dbReference>
<keyword evidence="15" id="KW-1185">Reference proteome</keyword>
<evidence type="ECO:0000256" key="6">
    <source>
        <dbReference type="ARBA" id="ARBA00023016"/>
    </source>
</evidence>
<evidence type="ECO:0000256" key="5">
    <source>
        <dbReference type="ARBA" id="ARBA00022840"/>
    </source>
</evidence>
<comment type="function">
    <text evidence="11">DNA-dependent ATPase involved in processing of recombination intermediates, plays a role in repairing DNA breaks. Stimulates the branch migration of RecA-mediated strand transfer reactions, allowing the 3' invading strand to extend heteroduplex DNA faster. Binds ssDNA in the presence of ADP but not other nucleotides, has ATPase activity that is stimulated by ssDNA and various branched DNA structures, but inhibited by SSB. Does not have RecA's homology-searching function.</text>
</comment>
<dbReference type="GO" id="GO:0005829">
    <property type="term" value="C:cytosol"/>
    <property type="evidence" value="ECO:0007669"/>
    <property type="project" value="TreeGrafter"/>
</dbReference>
<dbReference type="SUPFAM" id="SSF54211">
    <property type="entry name" value="Ribosomal protein S5 domain 2-like"/>
    <property type="match status" value="1"/>
</dbReference>
<keyword evidence="2 9" id="KW-0547">Nucleotide-binding</keyword>
<dbReference type="PRINTS" id="PR01874">
    <property type="entry name" value="DNAREPAIRADA"/>
</dbReference>
<name>A0A0R1W7Y6_9LACO</name>
<dbReference type="Proteomes" id="UP000051315">
    <property type="component" value="Unassembled WGS sequence"/>
</dbReference>
<dbReference type="CDD" id="cd01121">
    <property type="entry name" value="RadA_SMS_N"/>
    <property type="match status" value="1"/>
</dbReference>
<keyword evidence="5 9" id="KW-0067">ATP-binding</keyword>
<evidence type="ECO:0000259" key="13">
    <source>
        <dbReference type="PROSITE" id="PS50162"/>
    </source>
</evidence>
<dbReference type="InterPro" id="IPR004504">
    <property type="entry name" value="DNA_repair_RadA"/>
</dbReference>